<name>A0A9P5YTZ4_9AGAR</name>
<dbReference type="AlphaFoldDB" id="A0A9P5YTZ4"/>
<accession>A0A9P5YTZ4</accession>
<comment type="caution">
    <text evidence="1">The sequence shown here is derived from an EMBL/GenBank/DDBJ whole genome shotgun (WGS) entry which is preliminary data.</text>
</comment>
<organism evidence="1 2">
    <name type="scientific">Pholiota conissans</name>
    <dbReference type="NCBI Taxonomy" id="109636"/>
    <lineage>
        <taxon>Eukaryota</taxon>
        <taxon>Fungi</taxon>
        <taxon>Dikarya</taxon>
        <taxon>Basidiomycota</taxon>
        <taxon>Agaricomycotina</taxon>
        <taxon>Agaricomycetes</taxon>
        <taxon>Agaricomycetidae</taxon>
        <taxon>Agaricales</taxon>
        <taxon>Agaricineae</taxon>
        <taxon>Strophariaceae</taxon>
        <taxon>Pholiota</taxon>
    </lineage>
</organism>
<reference evidence="1" key="1">
    <citation type="submission" date="2020-11" db="EMBL/GenBank/DDBJ databases">
        <authorList>
            <consortium name="DOE Joint Genome Institute"/>
            <person name="Ahrendt S."/>
            <person name="Riley R."/>
            <person name="Andreopoulos W."/>
            <person name="Labutti K."/>
            <person name="Pangilinan J."/>
            <person name="Ruiz-Duenas F.J."/>
            <person name="Barrasa J.M."/>
            <person name="Sanchez-Garcia M."/>
            <person name="Camarero S."/>
            <person name="Miyauchi S."/>
            <person name="Serrano A."/>
            <person name="Linde D."/>
            <person name="Babiker R."/>
            <person name="Drula E."/>
            <person name="Ayuso-Fernandez I."/>
            <person name="Pacheco R."/>
            <person name="Padilla G."/>
            <person name="Ferreira P."/>
            <person name="Barriuso J."/>
            <person name="Kellner H."/>
            <person name="Castanera R."/>
            <person name="Alfaro M."/>
            <person name="Ramirez L."/>
            <person name="Pisabarro A.G."/>
            <person name="Kuo A."/>
            <person name="Tritt A."/>
            <person name="Lipzen A."/>
            <person name="He G."/>
            <person name="Yan M."/>
            <person name="Ng V."/>
            <person name="Cullen D."/>
            <person name="Martin F."/>
            <person name="Rosso M.-N."/>
            <person name="Henrissat B."/>
            <person name="Hibbett D."/>
            <person name="Martinez A.T."/>
            <person name="Grigoriev I.V."/>
        </authorList>
    </citation>
    <scope>NUCLEOTIDE SEQUENCE</scope>
    <source>
        <strain evidence="1">CIRM-BRFM 674</strain>
    </source>
</reference>
<evidence type="ECO:0000313" key="1">
    <source>
        <dbReference type="EMBL" id="KAF9474690.1"/>
    </source>
</evidence>
<proteinExistence type="predicted"/>
<evidence type="ECO:0000313" key="2">
    <source>
        <dbReference type="Proteomes" id="UP000807469"/>
    </source>
</evidence>
<keyword evidence="2" id="KW-1185">Reference proteome</keyword>
<dbReference type="Proteomes" id="UP000807469">
    <property type="component" value="Unassembled WGS sequence"/>
</dbReference>
<dbReference type="EMBL" id="MU155367">
    <property type="protein sequence ID" value="KAF9474690.1"/>
    <property type="molecule type" value="Genomic_DNA"/>
</dbReference>
<feature type="non-terminal residue" evidence="1">
    <location>
        <position position="1"/>
    </location>
</feature>
<sequence>DRRCKIGPELMEMLQILKFTLKGGASLDFSQGTTCADIIAYIESVMEAEIAHSEDINAFIQSLLSSVT</sequence>
<protein>
    <submittedName>
        <fullName evidence="1">Uncharacterized protein</fullName>
    </submittedName>
</protein>
<gene>
    <name evidence="1" type="ORF">BDN70DRAFT_815257</name>
</gene>
<dbReference type="OrthoDB" id="3262464at2759"/>